<sequence length="69" mass="8201">MANLCRNNIAAHAESRTTLCEKEISLIKQKYNQKQQLLKMKMESEKLKQEALREKLMYCKGKRKRAEDE</sequence>
<comment type="caution">
    <text evidence="1">The sequence shown here is derived from an EMBL/GenBank/DDBJ whole genome shotgun (WGS) entry which is preliminary data.</text>
</comment>
<name>A0ABQ8T3J0_PERAM</name>
<organism evidence="1 2">
    <name type="scientific">Periplaneta americana</name>
    <name type="common">American cockroach</name>
    <name type="synonym">Blatta americana</name>
    <dbReference type="NCBI Taxonomy" id="6978"/>
    <lineage>
        <taxon>Eukaryota</taxon>
        <taxon>Metazoa</taxon>
        <taxon>Ecdysozoa</taxon>
        <taxon>Arthropoda</taxon>
        <taxon>Hexapoda</taxon>
        <taxon>Insecta</taxon>
        <taxon>Pterygota</taxon>
        <taxon>Neoptera</taxon>
        <taxon>Polyneoptera</taxon>
        <taxon>Dictyoptera</taxon>
        <taxon>Blattodea</taxon>
        <taxon>Blattoidea</taxon>
        <taxon>Blattidae</taxon>
        <taxon>Blattinae</taxon>
        <taxon>Periplaneta</taxon>
    </lineage>
</organism>
<protein>
    <submittedName>
        <fullName evidence="1">Uncharacterized protein</fullName>
    </submittedName>
</protein>
<gene>
    <name evidence="1" type="ORF">ANN_08760</name>
</gene>
<dbReference type="EMBL" id="JAJSOF020000017">
    <property type="protein sequence ID" value="KAJ4440614.1"/>
    <property type="molecule type" value="Genomic_DNA"/>
</dbReference>
<evidence type="ECO:0000313" key="2">
    <source>
        <dbReference type="Proteomes" id="UP001148838"/>
    </source>
</evidence>
<dbReference type="Proteomes" id="UP001148838">
    <property type="component" value="Unassembled WGS sequence"/>
</dbReference>
<proteinExistence type="predicted"/>
<accession>A0ABQ8T3J0</accession>
<keyword evidence="2" id="KW-1185">Reference proteome</keyword>
<reference evidence="1 2" key="1">
    <citation type="journal article" date="2022" name="Allergy">
        <title>Genome assembly and annotation of Periplaneta americana reveal a comprehensive cockroach allergen profile.</title>
        <authorList>
            <person name="Wang L."/>
            <person name="Xiong Q."/>
            <person name="Saelim N."/>
            <person name="Wang L."/>
            <person name="Nong W."/>
            <person name="Wan A.T."/>
            <person name="Shi M."/>
            <person name="Liu X."/>
            <person name="Cao Q."/>
            <person name="Hui J.H.L."/>
            <person name="Sookrung N."/>
            <person name="Leung T.F."/>
            <person name="Tungtrongchitr A."/>
            <person name="Tsui S.K.W."/>
        </authorList>
    </citation>
    <scope>NUCLEOTIDE SEQUENCE [LARGE SCALE GENOMIC DNA]</scope>
    <source>
        <strain evidence="1">PWHHKU_190912</strain>
    </source>
</reference>
<evidence type="ECO:0000313" key="1">
    <source>
        <dbReference type="EMBL" id="KAJ4440614.1"/>
    </source>
</evidence>